<dbReference type="eggNOG" id="ENOG502SQQI">
    <property type="taxonomic scope" value="Eukaryota"/>
</dbReference>
<evidence type="ECO:0000313" key="8">
    <source>
        <dbReference type="Proteomes" id="UP000015241"/>
    </source>
</evidence>
<protein>
    <submittedName>
        <fullName evidence="7">Uncharacterized protein</fullName>
    </submittedName>
</protein>
<evidence type="ECO:0000256" key="6">
    <source>
        <dbReference type="SAM" id="Coils"/>
    </source>
</evidence>
<gene>
    <name evidence="7" type="ORF">FOMPIDRAFT_1021746</name>
</gene>
<keyword evidence="8" id="KW-1185">Reference proteome</keyword>
<sequence>MDLPEQPPWAHVAQTYAWVLDQSFAEMARKNEETVCWIMEQQRRDVLRAVDATREAMAYARHVAAGAHAQASASASASARGAGGGYRLEEIWRTPMDAKWRRDAEETVQEELRRLRQARQNTERCRDAYEKRKTEEMEMERRRTEALQKSRERRKQAEHQLFASYESRWASIASASTPMKKPLTFRSMPWPVFVQPQTLEDITPARVASFVLSPSHSEGQSKKDRVKAALRRWHPDRFGRWLAMVEESDRRSVEEGAGIVVRCLNSLLERADETP</sequence>
<keyword evidence="6" id="KW-0175">Coiled coil</keyword>
<evidence type="ECO:0000256" key="1">
    <source>
        <dbReference type="ARBA" id="ARBA00004123"/>
    </source>
</evidence>
<dbReference type="OrthoDB" id="412109at2759"/>
<proteinExistence type="predicted"/>
<keyword evidence="2" id="KW-0597">Phosphoprotein</keyword>
<dbReference type="InterPro" id="IPR038753">
    <property type="entry name" value="NFKBIL1"/>
</dbReference>
<dbReference type="HOGENOM" id="CLU_074404_0_0_1"/>
<dbReference type="AlphaFoldDB" id="S8EJN2"/>
<name>S8EJN2_FOMSC</name>
<evidence type="ECO:0000256" key="3">
    <source>
        <dbReference type="ARBA" id="ARBA00022737"/>
    </source>
</evidence>
<dbReference type="GO" id="GO:0005634">
    <property type="term" value="C:nucleus"/>
    <property type="evidence" value="ECO:0007669"/>
    <property type="project" value="UniProtKB-SubCell"/>
</dbReference>
<evidence type="ECO:0000256" key="5">
    <source>
        <dbReference type="ARBA" id="ARBA00023242"/>
    </source>
</evidence>
<dbReference type="PANTHER" id="PTHR15263">
    <property type="entry name" value="I-KAPPA-B-LIKE PROTEIN IKBL"/>
    <property type="match status" value="1"/>
</dbReference>
<dbReference type="EMBL" id="KE504126">
    <property type="protein sequence ID" value="EPT04448.1"/>
    <property type="molecule type" value="Genomic_DNA"/>
</dbReference>
<evidence type="ECO:0000313" key="7">
    <source>
        <dbReference type="EMBL" id="EPT04448.1"/>
    </source>
</evidence>
<evidence type="ECO:0000256" key="2">
    <source>
        <dbReference type="ARBA" id="ARBA00022553"/>
    </source>
</evidence>
<dbReference type="GO" id="GO:0043124">
    <property type="term" value="P:negative regulation of canonical NF-kappaB signal transduction"/>
    <property type="evidence" value="ECO:0007669"/>
    <property type="project" value="InterPro"/>
</dbReference>
<keyword evidence="5" id="KW-0539">Nucleus</keyword>
<evidence type="ECO:0000256" key="4">
    <source>
        <dbReference type="ARBA" id="ARBA00023043"/>
    </source>
</evidence>
<keyword evidence="4" id="KW-0040">ANK repeat</keyword>
<comment type="subcellular location">
    <subcellularLocation>
        <location evidence="1">Nucleus</location>
    </subcellularLocation>
</comment>
<keyword evidence="3" id="KW-0677">Repeat</keyword>
<dbReference type="Proteomes" id="UP000015241">
    <property type="component" value="Unassembled WGS sequence"/>
</dbReference>
<dbReference type="STRING" id="743788.S8EJN2"/>
<organism evidence="7 8">
    <name type="scientific">Fomitopsis schrenkii</name>
    <name type="common">Brown rot fungus</name>
    <dbReference type="NCBI Taxonomy" id="2126942"/>
    <lineage>
        <taxon>Eukaryota</taxon>
        <taxon>Fungi</taxon>
        <taxon>Dikarya</taxon>
        <taxon>Basidiomycota</taxon>
        <taxon>Agaricomycotina</taxon>
        <taxon>Agaricomycetes</taxon>
        <taxon>Polyporales</taxon>
        <taxon>Fomitopsis</taxon>
    </lineage>
</organism>
<dbReference type="PANTHER" id="PTHR15263:SF1">
    <property type="entry name" value="NF-KAPPA-B INHIBITOR-LIKE PROTEIN 1"/>
    <property type="match status" value="1"/>
</dbReference>
<dbReference type="InParanoid" id="S8EJN2"/>
<feature type="coiled-coil region" evidence="6">
    <location>
        <begin position="101"/>
        <end position="132"/>
    </location>
</feature>
<reference evidence="7 8" key="1">
    <citation type="journal article" date="2012" name="Science">
        <title>The Paleozoic origin of enzymatic lignin decomposition reconstructed from 31 fungal genomes.</title>
        <authorList>
            <person name="Floudas D."/>
            <person name="Binder M."/>
            <person name="Riley R."/>
            <person name="Barry K."/>
            <person name="Blanchette R.A."/>
            <person name="Henrissat B."/>
            <person name="Martinez A.T."/>
            <person name="Otillar R."/>
            <person name="Spatafora J.W."/>
            <person name="Yadav J.S."/>
            <person name="Aerts A."/>
            <person name="Benoit I."/>
            <person name="Boyd A."/>
            <person name="Carlson A."/>
            <person name="Copeland A."/>
            <person name="Coutinho P.M."/>
            <person name="de Vries R.P."/>
            <person name="Ferreira P."/>
            <person name="Findley K."/>
            <person name="Foster B."/>
            <person name="Gaskell J."/>
            <person name="Glotzer D."/>
            <person name="Gorecki P."/>
            <person name="Heitman J."/>
            <person name="Hesse C."/>
            <person name="Hori C."/>
            <person name="Igarashi K."/>
            <person name="Jurgens J.A."/>
            <person name="Kallen N."/>
            <person name="Kersten P."/>
            <person name="Kohler A."/>
            <person name="Kuees U."/>
            <person name="Kumar T.K.A."/>
            <person name="Kuo A."/>
            <person name="LaButti K."/>
            <person name="Larrondo L.F."/>
            <person name="Lindquist E."/>
            <person name="Ling A."/>
            <person name="Lombard V."/>
            <person name="Lucas S."/>
            <person name="Lundell T."/>
            <person name="Martin R."/>
            <person name="McLaughlin D.J."/>
            <person name="Morgenstern I."/>
            <person name="Morin E."/>
            <person name="Murat C."/>
            <person name="Nagy L.G."/>
            <person name="Nolan M."/>
            <person name="Ohm R.A."/>
            <person name="Patyshakuliyeva A."/>
            <person name="Rokas A."/>
            <person name="Ruiz-Duenas F.J."/>
            <person name="Sabat G."/>
            <person name="Salamov A."/>
            <person name="Samejima M."/>
            <person name="Schmutz J."/>
            <person name="Slot J.C."/>
            <person name="St John F."/>
            <person name="Stenlid J."/>
            <person name="Sun H."/>
            <person name="Sun S."/>
            <person name="Syed K."/>
            <person name="Tsang A."/>
            <person name="Wiebenga A."/>
            <person name="Young D."/>
            <person name="Pisabarro A."/>
            <person name="Eastwood D.C."/>
            <person name="Martin F."/>
            <person name="Cullen D."/>
            <person name="Grigoriev I.V."/>
            <person name="Hibbett D.S."/>
        </authorList>
    </citation>
    <scope>NUCLEOTIDE SEQUENCE</scope>
    <source>
        <strain evidence="8">FP-58527</strain>
    </source>
</reference>
<accession>S8EJN2</accession>